<feature type="domain" description="Ubiquitin-like protease family profile" evidence="4">
    <location>
        <begin position="225"/>
        <end position="339"/>
    </location>
</feature>
<dbReference type="InterPro" id="IPR003653">
    <property type="entry name" value="Peptidase_C48_C"/>
</dbReference>
<protein>
    <recommendedName>
        <fullName evidence="4">Ubiquitin-like protease family profile domain-containing protein</fullName>
    </recommendedName>
</protein>
<gene>
    <name evidence="5" type="ORF">A4A49_14794</name>
</gene>
<name>A0A1J6HYH1_NICAT</name>
<evidence type="ECO:0000256" key="3">
    <source>
        <dbReference type="SAM" id="Phobius"/>
    </source>
</evidence>
<evidence type="ECO:0000313" key="6">
    <source>
        <dbReference type="Proteomes" id="UP000187609"/>
    </source>
</evidence>
<dbReference type="GO" id="GO:0006508">
    <property type="term" value="P:proteolysis"/>
    <property type="evidence" value="ECO:0007669"/>
    <property type="project" value="UniProtKB-KW"/>
</dbReference>
<keyword evidence="3" id="KW-0472">Membrane</keyword>
<organism evidence="5 6">
    <name type="scientific">Nicotiana attenuata</name>
    <name type="common">Coyote tobacco</name>
    <dbReference type="NCBI Taxonomy" id="49451"/>
    <lineage>
        <taxon>Eukaryota</taxon>
        <taxon>Viridiplantae</taxon>
        <taxon>Streptophyta</taxon>
        <taxon>Embryophyta</taxon>
        <taxon>Tracheophyta</taxon>
        <taxon>Spermatophyta</taxon>
        <taxon>Magnoliopsida</taxon>
        <taxon>eudicotyledons</taxon>
        <taxon>Gunneridae</taxon>
        <taxon>Pentapetalae</taxon>
        <taxon>asterids</taxon>
        <taxon>lamiids</taxon>
        <taxon>Solanales</taxon>
        <taxon>Solanaceae</taxon>
        <taxon>Nicotianoideae</taxon>
        <taxon>Nicotianeae</taxon>
        <taxon>Nicotiana</taxon>
    </lineage>
</organism>
<dbReference type="Gramene" id="OIS97908">
    <property type="protein sequence ID" value="OIS97908"/>
    <property type="gene ID" value="A4A49_14794"/>
</dbReference>
<comment type="caution">
    <text evidence="5">The sequence shown here is derived from an EMBL/GenBank/DDBJ whole genome shotgun (WGS) entry which is preliminary data.</text>
</comment>
<dbReference type="AlphaFoldDB" id="A0A1J6HYH1"/>
<dbReference type="EMBL" id="MJEQ01037192">
    <property type="protein sequence ID" value="OIS97908.1"/>
    <property type="molecule type" value="Genomic_DNA"/>
</dbReference>
<evidence type="ECO:0000256" key="2">
    <source>
        <dbReference type="ARBA" id="ARBA00022801"/>
    </source>
</evidence>
<proteinExistence type="predicted"/>
<sequence>MTSIYAIFQEVHPYLISTRREMDMDYMKNSVPYDNEVAGPIIDHLALHTEWVTAIKKTLGAASLETNDEADIADNDPLGGSILGSPLVGGFSDIGRGGSCRMCNAQPSDTDVCGELKVVNEKLDKHVEELLSLMRVCNIKYPRLYTCSHAVMGVSLCNNMFTTWDNIKEASSKEEKDLDFCETVDVCQVLCLTPLMLYPQGSMPRPGDVEWCKAKMLYCVWQIDNTYFVHVIFHLAEGLIRIYDNNVSLYDDGKQEELVQALALAMLRILMKTGQFADLGQDVLTKKWSWERIMDVPAIRQSESSGAYAVKVIDFLLTDTSLDQLNDKRIELIREKFAVISLGEGWTLLSFILKLQVVLVMRQIILGELVVVNDICIHMHVMKLSCCLLTIDAVIFVSLALPYCITTGSYLVA</sequence>
<dbReference type="Pfam" id="PF02902">
    <property type="entry name" value="Peptidase_C48"/>
    <property type="match status" value="1"/>
</dbReference>
<evidence type="ECO:0000256" key="1">
    <source>
        <dbReference type="ARBA" id="ARBA00022670"/>
    </source>
</evidence>
<dbReference type="Proteomes" id="UP000187609">
    <property type="component" value="Unassembled WGS sequence"/>
</dbReference>
<reference evidence="5" key="1">
    <citation type="submission" date="2016-11" db="EMBL/GenBank/DDBJ databases">
        <title>The genome of Nicotiana attenuata.</title>
        <authorList>
            <person name="Xu S."/>
            <person name="Brockmoeller T."/>
            <person name="Gaquerel E."/>
            <person name="Navarro A."/>
            <person name="Kuhl H."/>
            <person name="Gase K."/>
            <person name="Ling Z."/>
            <person name="Zhou W."/>
            <person name="Kreitzer C."/>
            <person name="Stanke M."/>
            <person name="Tang H."/>
            <person name="Lyons E."/>
            <person name="Pandey P."/>
            <person name="Pandey S.P."/>
            <person name="Timmermann B."/>
            <person name="Baldwin I.T."/>
        </authorList>
    </citation>
    <scope>NUCLEOTIDE SEQUENCE [LARGE SCALE GENOMIC DNA]</scope>
    <source>
        <strain evidence="5">UT</strain>
    </source>
</reference>
<keyword evidence="1" id="KW-0645">Protease</keyword>
<keyword evidence="3" id="KW-0812">Transmembrane</keyword>
<keyword evidence="3" id="KW-1133">Transmembrane helix</keyword>
<evidence type="ECO:0000259" key="4">
    <source>
        <dbReference type="Pfam" id="PF02902"/>
    </source>
</evidence>
<keyword evidence="2" id="KW-0378">Hydrolase</keyword>
<keyword evidence="6" id="KW-1185">Reference proteome</keyword>
<accession>A0A1J6HYH1</accession>
<feature type="transmembrane region" description="Helical" evidence="3">
    <location>
        <begin position="388"/>
        <end position="412"/>
    </location>
</feature>
<dbReference type="GO" id="GO:0008234">
    <property type="term" value="F:cysteine-type peptidase activity"/>
    <property type="evidence" value="ECO:0007669"/>
    <property type="project" value="InterPro"/>
</dbReference>
<evidence type="ECO:0000313" key="5">
    <source>
        <dbReference type="EMBL" id="OIS97908.1"/>
    </source>
</evidence>